<dbReference type="STRING" id="1193518.BN13_20007"/>
<reference evidence="4 5" key="1">
    <citation type="journal article" date="2013" name="ISME J.">
        <title>A metabolic model for members of the genus Tetrasphaera involved in enhanced biological phosphorus removal.</title>
        <authorList>
            <person name="Kristiansen R."/>
            <person name="Nguyen H.T.T."/>
            <person name="Saunders A.M."/>
            <person name="Nielsen J.L."/>
            <person name="Wimmer R."/>
            <person name="Le V.Q."/>
            <person name="McIlroy S.J."/>
            <person name="Petrovski S."/>
            <person name="Seviour R.J."/>
            <person name="Calteau A."/>
            <person name="Nielsen K.L."/>
            <person name="Nielsen P.H."/>
        </authorList>
    </citation>
    <scope>NUCLEOTIDE SEQUENCE [LARGE SCALE GENOMIC DNA]</scope>
    <source>
        <strain evidence="4 5">Ben 74</strain>
    </source>
</reference>
<evidence type="ECO:0000313" key="5">
    <source>
        <dbReference type="Proteomes" id="UP000035720"/>
    </source>
</evidence>
<feature type="domain" description="D-isomer specific 2-hydroxyacid dehydrogenase NAD-binding" evidence="3">
    <location>
        <begin position="99"/>
        <end position="271"/>
    </location>
</feature>
<evidence type="ECO:0000313" key="4">
    <source>
        <dbReference type="EMBL" id="CCI52685.1"/>
    </source>
</evidence>
<gene>
    <name evidence="4" type="ORF">BN13_20007</name>
</gene>
<dbReference type="InterPro" id="IPR036291">
    <property type="entry name" value="NAD(P)-bd_dom_sf"/>
</dbReference>
<dbReference type="OrthoDB" id="4324715at2"/>
<dbReference type="GO" id="GO:0051287">
    <property type="term" value="F:NAD binding"/>
    <property type="evidence" value="ECO:0007669"/>
    <property type="project" value="InterPro"/>
</dbReference>
<proteinExistence type="predicted"/>
<evidence type="ECO:0000256" key="2">
    <source>
        <dbReference type="ARBA" id="ARBA00023027"/>
    </source>
</evidence>
<evidence type="ECO:0000256" key="1">
    <source>
        <dbReference type="ARBA" id="ARBA00023002"/>
    </source>
</evidence>
<name>A0A077MA15_9MICO</name>
<sequence length="315" mass="33749">MVRASFPDQSWLDDVGPIPGIDAVVWNLTDPPPTDDIEVVIPNYLGAARRIGAVANVPTVRFVQLLTAGYDGILEKLPEGVAVANAGHLHDDSTSEMALALTLAGLRGIPQFVRNQADGTWARPHDWPALADRRVLVLGYGSVGRAIVSRLLPFKAEVTAVASRARPGDDLVDRVHGTDELPTLLPLAQVVIVVVPLSDATRGLVGDDFLAALPDGALVVNVARGPVADTEAVLRQTDRLAFALDVTDPEPLPAEHPLWRAPNVLISPHVGGMSTAMRPRAIQLLREQLGRIGRGEEPSHLVRGEFKRGQFSAIN</sequence>
<dbReference type="EMBL" id="CAJC01000112">
    <property type="protein sequence ID" value="CCI52685.1"/>
    <property type="molecule type" value="Genomic_DNA"/>
</dbReference>
<dbReference type="GO" id="GO:0016491">
    <property type="term" value="F:oxidoreductase activity"/>
    <property type="evidence" value="ECO:0007669"/>
    <property type="project" value="UniProtKB-KW"/>
</dbReference>
<dbReference type="AlphaFoldDB" id="A0A077MA15"/>
<dbReference type="PANTHER" id="PTHR43333:SF1">
    <property type="entry name" value="D-ISOMER SPECIFIC 2-HYDROXYACID DEHYDROGENASE NAD-BINDING DOMAIN-CONTAINING PROTEIN"/>
    <property type="match status" value="1"/>
</dbReference>
<dbReference type="CDD" id="cd12166">
    <property type="entry name" value="2-Hacid_dh_7"/>
    <property type="match status" value="1"/>
</dbReference>
<dbReference type="Pfam" id="PF02826">
    <property type="entry name" value="2-Hacid_dh_C"/>
    <property type="match status" value="1"/>
</dbReference>
<dbReference type="Gene3D" id="3.40.50.720">
    <property type="entry name" value="NAD(P)-binding Rossmann-like Domain"/>
    <property type="match status" value="2"/>
</dbReference>
<protein>
    <submittedName>
        <fullName evidence="4">Putative dehydrogenase</fullName>
    </submittedName>
</protein>
<organism evidence="4 5">
    <name type="scientific">Nostocoides jenkinsii Ben 74</name>
    <dbReference type="NCBI Taxonomy" id="1193518"/>
    <lineage>
        <taxon>Bacteria</taxon>
        <taxon>Bacillati</taxon>
        <taxon>Actinomycetota</taxon>
        <taxon>Actinomycetes</taxon>
        <taxon>Micrococcales</taxon>
        <taxon>Intrasporangiaceae</taxon>
        <taxon>Nostocoides</taxon>
    </lineage>
</organism>
<dbReference type="PANTHER" id="PTHR43333">
    <property type="entry name" value="2-HACID_DH_C DOMAIN-CONTAINING PROTEIN"/>
    <property type="match status" value="1"/>
</dbReference>
<keyword evidence="1" id="KW-0560">Oxidoreductase</keyword>
<keyword evidence="5" id="KW-1185">Reference proteome</keyword>
<dbReference type="InterPro" id="IPR006140">
    <property type="entry name" value="D-isomer_DH_NAD-bd"/>
</dbReference>
<evidence type="ECO:0000259" key="3">
    <source>
        <dbReference type="Pfam" id="PF02826"/>
    </source>
</evidence>
<comment type="caution">
    <text evidence="4">The sequence shown here is derived from an EMBL/GenBank/DDBJ whole genome shotgun (WGS) entry which is preliminary data.</text>
</comment>
<dbReference type="SUPFAM" id="SSF51735">
    <property type="entry name" value="NAD(P)-binding Rossmann-fold domains"/>
    <property type="match status" value="1"/>
</dbReference>
<accession>A0A077MA15</accession>
<dbReference type="RefSeq" id="WP_048543511.1">
    <property type="nucleotide sequence ID" value="NZ_HF571038.1"/>
</dbReference>
<dbReference type="Proteomes" id="UP000035720">
    <property type="component" value="Unassembled WGS sequence"/>
</dbReference>
<keyword evidence="2" id="KW-0520">NAD</keyword>